<keyword evidence="1" id="KW-0732">Signal</keyword>
<comment type="caution">
    <text evidence="2">The sequence shown here is derived from an EMBL/GenBank/DDBJ whole genome shotgun (WGS) entry which is preliminary data.</text>
</comment>
<feature type="signal peptide" evidence="1">
    <location>
        <begin position="1"/>
        <end position="19"/>
    </location>
</feature>
<keyword evidence="3" id="KW-1185">Reference proteome</keyword>
<proteinExistence type="predicted"/>
<accession>A0ABU1NB20</accession>
<dbReference type="RefSeq" id="WP_309899644.1">
    <property type="nucleotide sequence ID" value="NZ_JAVDRF010000002.1"/>
</dbReference>
<dbReference type="Proteomes" id="UP001184230">
    <property type="component" value="Unassembled WGS sequence"/>
</dbReference>
<evidence type="ECO:0000313" key="2">
    <source>
        <dbReference type="EMBL" id="MDR6535507.1"/>
    </source>
</evidence>
<evidence type="ECO:0000256" key="1">
    <source>
        <dbReference type="SAM" id="SignalP"/>
    </source>
</evidence>
<evidence type="ECO:0000313" key="3">
    <source>
        <dbReference type="Proteomes" id="UP001184230"/>
    </source>
</evidence>
<protein>
    <submittedName>
        <fullName evidence="2">Uncharacterized protein</fullName>
    </submittedName>
</protein>
<feature type="chain" id="PRO_5046824921" evidence="1">
    <location>
        <begin position="20"/>
        <end position="62"/>
    </location>
</feature>
<dbReference type="EMBL" id="JAVDRF010000002">
    <property type="protein sequence ID" value="MDR6535507.1"/>
    <property type="molecule type" value="Genomic_DNA"/>
</dbReference>
<name>A0ABU1NB20_9BURK</name>
<reference evidence="2 3" key="1">
    <citation type="submission" date="2023-07" db="EMBL/GenBank/DDBJ databases">
        <title>Sorghum-associated microbial communities from plants grown in Nebraska, USA.</title>
        <authorList>
            <person name="Schachtman D."/>
        </authorList>
    </citation>
    <scope>NUCLEOTIDE SEQUENCE [LARGE SCALE GENOMIC DNA]</scope>
    <source>
        <strain evidence="2 3">DS1781</strain>
    </source>
</reference>
<organism evidence="2 3">
    <name type="scientific">Variovorax soli</name>
    <dbReference type="NCBI Taxonomy" id="376815"/>
    <lineage>
        <taxon>Bacteria</taxon>
        <taxon>Pseudomonadati</taxon>
        <taxon>Pseudomonadota</taxon>
        <taxon>Betaproteobacteria</taxon>
        <taxon>Burkholderiales</taxon>
        <taxon>Comamonadaceae</taxon>
        <taxon>Variovorax</taxon>
    </lineage>
</organism>
<gene>
    <name evidence="2" type="ORF">J2739_001267</name>
</gene>
<sequence>MNKLLAALVAGFFAVGAFAAQDASAPVVVPSASVHAVKMTQKVTKKKVRHVAHKSHHAVKKV</sequence>